<feature type="binding site" evidence="8">
    <location>
        <position position="481"/>
    </location>
    <ligand>
        <name>ATP</name>
        <dbReference type="ChEBI" id="CHEBI:30616"/>
    </ligand>
</feature>
<feature type="binding site" evidence="8">
    <location>
        <position position="447"/>
    </location>
    <ligand>
        <name>L-aspartate</name>
        <dbReference type="ChEBI" id="CHEBI:29991"/>
    </ligand>
</feature>
<evidence type="ECO:0000256" key="6">
    <source>
        <dbReference type="ARBA" id="ARBA00022917"/>
    </source>
</evidence>
<proteinExistence type="inferred from homology"/>
<dbReference type="GO" id="GO:0005737">
    <property type="term" value="C:cytoplasm"/>
    <property type="evidence" value="ECO:0007669"/>
    <property type="project" value="UniProtKB-SubCell"/>
</dbReference>
<dbReference type="HOGENOM" id="CLU_014330_3_2_9"/>
<dbReference type="PANTHER" id="PTHR22594:SF5">
    <property type="entry name" value="ASPARTATE--TRNA LIGASE, MITOCHONDRIAL"/>
    <property type="match status" value="1"/>
</dbReference>
<dbReference type="InterPro" id="IPR004115">
    <property type="entry name" value="GAD-like_sf"/>
</dbReference>
<comment type="function">
    <text evidence="8">Catalyzes the attachment of L-aspartate to tRNA(Asp) in a two-step reaction: L-aspartate is first activated by ATP to form Asp-AMP and then transferred to the acceptor end of tRNA(Asp).</text>
</comment>
<keyword evidence="4 8" id="KW-0547">Nucleotide-binding</keyword>
<feature type="binding site" evidence="8">
    <location>
        <begin position="219"/>
        <end position="221"/>
    </location>
    <ligand>
        <name>ATP</name>
        <dbReference type="ChEBI" id="CHEBI:30616"/>
    </ligand>
</feature>
<feature type="binding site" evidence="8">
    <location>
        <position position="228"/>
    </location>
    <ligand>
        <name>ATP</name>
        <dbReference type="ChEBI" id="CHEBI:30616"/>
    </ligand>
</feature>
<comment type="subunit">
    <text evidence="8">Homodimer.</text>
</comment>
<dbReference type="HAMAP" id="MF_00044">
    <property type="entry name" value="Asp_tRNA_synth_type1"/>
    <property type="match status" value="1"/>
</dbReference>
<dbReference type="STRING" id="1461582.BN1048_00692"/>
<keyword evidence="6 8" id="KW-0648">Protein biosynthesis</keyword>
<comment type="caution">
    <text evidence="8">Lacks conserved residue(s) required for the propagation of feature annotation.</text>
</comment>
<dbReference type="Gene3D" id="3.30.1360.30">
    <property type="entry name" value="GAD-like domain"/>
    <property type="match status" value="1"/>
</dbReference>
<dbReference type="Proteomes" id="UP000044136">
    <property type="component" value="Unassembled WGS sequence"/>
</dbReference>
<keyword evidence="11" id="KW-1185">Reference proteome</keyword>
<comment type="similarity">
    <text evidence="1 8">Belongs to the class-II aminoacyl-tRNA synthetase family. Type 1 subfamily.</text>
</comment>
<dbReference type="GO" id="GO:0004815">
    <property type="term" value="F:aspartate-tRNA ligase activity"/>
    <property type="evidence" value="ECO:0007669"/>
    <property type="project" value="UniProtKB-UniRule"/>
</dbReference>
<evidence type="ECO:0000256" key="4">
    <source>
        <dbReference type="ARBA" id="ARBA00022741"/>
    </source>
</evidence>
<feature type="region of interest" description="Aspartate" evidence="8">
    <location>
        <begin position="197"/>
        <end position="200"/>
    </location>
</feature>
<dbReference type="OrthoDB" id="9802326at2"/>
<dbReference type="GO" id="GO:0003676">
    <property type="term" value="F:nucleic acid binding"/>
    <property type="evidence" value="ECO:0007669"/>
    <property type="project" value="InterPro"/>
</dbReference>
<dbReference type="InterPro" id="IPR006195">
    <property type="entry name" value="aa-tRNA-synth_II"/>
</dbReference>
<dbReference type="CDD" id="cd00777">
    <property type="entry name" value="AspRS_core"/>
    <property type="match status" value="1"/>
</dbReference>
<dbReference type="CDD" id="cd04317">
    <property type="entry name" value="EcAspRS_like_N"/>
    <property type="match status" value="1"/>
</dbReference>
<dbReference type="SUPFAM" id="SSF55681">
    <property type="entry name" value="Class II aaRS and biotin synthetases"/>
    <property type="match status" value="1"/>
</dbReference>
<dbReference type="InterPro" id="IPR029351">
    <property type="entry name" value="GAD_dom"/>
</dbReference>
<dbReference type="GO" id="GO:0140096">
    <property type="term" value="F:catalytic activity, acting on a protein"/>
    <property type="evidence" value="ECO:0007669"/>
    <property type="project" value="UniProtKB-ARBA"/>
</dbReference>
<dbReference type="InterPro" id="IPR004364">
    <property type="entry name" value="Aa-tRNA-synt_II"/>
</dbReference>
<dbReference type="InterPro" id="IPR004365">
    <property type="entry name" value="NA-bd_OB_tRNA"/>
</dbReference>
<dbReference type="GO" id="GO:0005524">
    <property type="term" value="F:ATP binding"/>
    <property type="evidence" value="ECO:0007669"/>
    <property type="project" value="UniProtKB-UniRule"/>
</dbReference>
<evidence type="ECO:0000313" key="11">
    <source>
        <dbReference type="Proteomes" id="UP000044136"/>
    </source>
</evidence>
<dbReference type="PANTHER" id="PTHR22594">
    <property type="entry name" value="ASPARTYL/LYSYL-TRNA SYNTHETASE"/>
    <property type="match status" value="1"/>
</dbReference>
<dbReference type="Gene3D" id="3.30.930.10">
    <property type="entry name" value="Bira Bifunctional Protein, Domain 2"/>
    <property type="match status" value="1"/>
</dbReference>
<dbReference type="Pfam" id="PF02938">
    <property type="entry name" value="GAD"/>
    <property type="match status" value="1"/>
</dbReference>
<dbReference type="EC" id="6.1.1.12" evidence="8"/>
<protein>
    <recommendedName>
        <fullName evidence="8">Aspartate--tRNA ligase</fullName>
        <ecNumber evidence="8">6.1.1.12</ecNumber>
    </recommendedName>
    <alternativeName>
        <fullName evidence="8">Aspartyl-tRNA synthetase</fullName>
        <shortName evidence="8">AspRS</shortName>
    </alternativeName>
</protein>
<evidence type="ECO:0000256" key="3">
    <source>
        <dbReference type="ARBA" id="ARBA00022598"/>
    </source>
</evidence>
<comment type="catalytic activity">
    <reaction evidence="8">
        <text>tRNA(Asp) + L-aspartate + ATP = L-aspartyl-tRNA(Asp) + AMP + diphosphate</text>
        <dbReference type="Rhea" id="RHEA:19649"/>
        <dbReference type="Rhea" id="RHEA-COMP:9660"/>
        <dbReference type="Rhea" id="RHEA-COMP:9678"/>
        <dbReference type="ChEBI" id="CHEBI:29991"/>
        <dbReference type="ChEBI" id="CHEBI:30616"/>
        <dbReference type="ChEBI" id="CHEBI:33019"/>
        <dbReference type="ChEBI" id="CHEBI:78442"/>
        <dbReference type="ChEBI" id="CHEBI:78516"/>
        <dbReference type="ChEBI" id="CHEBI:456215"/>
        <dbReference type="EC" id="6.1.1.12"/>
    </reaction>
</comment>
<feature type="binding site" evidence="8">
    <location>
        <position position="173"/>
    </location>
    <ligand>
        <name>L-aspartate</name>
        <dbReference type="ChEBI" id="CHEBI:29991"/>
    </ligand>
</feature>
<keyword evidence="2 8" id="KW-0963">Cytoplasm</keyword>
<evidence type="ECO:0000256" key="5">
    <source>
        <dbReference type="ARBA" id="ARBA00022840"/>
    </source>
</evidence>
<dbReference type="InterPro" id="IPR004524">
    <property type="entry name" value="Asp-tRNA-ligase_1"/>
</dbReference>
<keyword evidence="5 8" id="KW-0067">ATP-binding</keyword>
<dbReference type="EMBL" id="CCSE01000001">
    <property type="protein sequence ID" value="CDZ99858.1"/>
    <property type="molecule type" value="Genomic_DNA"/>
</dbReference>
<dbReference type="Pfam" id="PF01336">
    <property type="entry name" value="tRNA_anti-codon"/>
    <property type="match status" value="1"/>
</dbReference>
<dbReference type="InterPro" id="IPR045864">
    <property type="entry name" value="aa-tRNA-synth_II/BPL/LPL"/>
</dbReference>
<evidence type="ECO:0000313" key="10">
    <source>
        <dbReference type="EMBL" id="CDZ99858.1"/>
    </source>
</evidence>
<dbReference type="NCBIfam" id="TIGR00459">
    <property type="entry name" value="aspS_bact"/>
    <property type="match status" value="1"/>
</dbReference>
<sequence>MTRIYSNEVTLEKVEETVHLQGWVQKRRDLGGLIFIDLRDKNGLIQVVFNPDVSEEALNIADKIRTEFVVDIKGTVKKRDEKQVNKNIASGEIEVYAKEIEILAKAKTPPFQVSDDNINEDTRLKYRYIDLRRPKLQDILKTRSKINKAVRDFLAEEDFMDIETPVLSKSTPEGARDYLVPSRVHPGEFYALPQSPQIYKQLLMLSGMERYYQIVKCFRDEDLRADRQPEFTQIDIEKSFTDQEDIIDMNERLIQHLMKTIKGLDIPAPFPRITYDDAMARYGVDKPDTRFGLELQDLSGFSSTVDFKVFKAAVESGGSVKAIVVPGAAPDFSRKDIDKLEAFVKNYGAKGLAWMKVNEEGLQGPIAKFFDDEKKQELTDTLSISTDDLVLFVADKNSVVHAALGNLRNKLGKDLGLTDKEQFNFIWVTDWPLFEYDEELGRYFAAHHPFTSPKAEDIGKLETAPHEVKANAYDIVLNGYELGGGSIRISDAELQERMFRALGFTDEERDSQFGFLIEAFQYGAPPHGGIAYGLDRFVMLLTGSDNIRDVIAFPKTQNASDLMMNAPSGVSEDQLKELHIDTQVDKD</sequence>
<dbReference type="NCBIfam" id="NF001750">
    <property type="entry name" value="PRK00476.1"/>
    <property type="match status" value="1"/>
</dbReference>
<dbReference type="InterPro" id="IPR047089">
    <property type="entry name" value="Asp-tRNA-ligase_1_N"/>
</dbReference>
<feature type="binding site" evidence="8">
    <location>
        <begin position="533"/>
        <end position="536"/>
    </location>
    <ligand>
        <name>ATP</name>
        <dbReference type="ChEBI" id="CHEBI:30616"/>
    </ligand>
</feature>
<dbReference type="eggNOG" id="COG0173">
    <property type="taxonomic scope" value="Bacteria"/>
</dbReference>
<dbReference type="SUPFAM" id="SSF50249">
    <property type="entry name" value="Nucleic acid-binding proteins"/>
    <property type="match status" value="1"/>
</dbReference>
<keyword evidence="3 8" id="KW-0436">Ligase</keyword>
<evidence type="ECO:0000259" key="9">
    <source>
        <dbReference type="PROSITE" id="PS50862"/>
    </source>
</evidence>
<evidence type="ECO:0000256" key="7">
    <source>
        <dbReference type="ARBA" id="ARBA00023146"/>
    </source>
</evidence>
<dbReference type="PRINTS" id="PR01042">
    <property type="entry name" value="TRNASYNTHASP"/>
</dbReference>
<keyword evidence="7 8" id="KW-0030">Aminoacyl-tRNA synthetase</keyword>
<evidence type="ECO:0000256" key="2">
    <source>
        <dbReference type="ARBA" id="ARBA00022490"/>
    </source>
</evidence>
<dbReference type="InterPro" id="IPR012340">
    <property type="entry name" value="NA-bd_OB-fold"/>
</dbReference>
<organism evidence="10 11">
    <name type="scientific">Jeotgalicoccus saudimassiliensis</name>
    <dbReference type="NCBI Taxonomy" id="1461582"/>
    <lineage>
        <taxon>Bacteria</taxon>
        <taxon>Bacillati</taxon>
        <taxon>Bacillota</taxon>
        <taxon>Bacilli</taxon>
        <taxon>Bacillales</taxon>
        <taxon>Staphylococcaceae</taxon>
        <taxon>Jeotgalicoccus</taxon>
    </lineage>
</organism>
<reference evidence="10 11" key="1">
    <citation type="submission" date="2014-07" db="EMBL/GenBank/DDBJ databases">
        <authorList>
            <person name="Urmite Genomes Urmite Genomes"/>
        </authorList>
    </citation>
    <scope>NUCLEOTIDE SEQUENCE [LARGE SCALE GENOMIC DNA]</scope>
    <source>
        <strain evidence="10 11">13MG44_air</strain>
    </source>
</reference>
<dbReference type="RefSeq" id="WP_035808486.1">
    <property type="nucleotide sequence ID" value="NZ_CCSE01000001.1"/>
</dbReference>
<dbReference type="InterPro" id="IPR002312">
    <property type="entry name" value="Asp/Asn-tRNA-synth_IIb"/>
</dbReference>
<name>A0A078LXE9_9STAP</name>
<accession>A0A078LXE9</accession>
<evidence type="ECO:0000256" key="1">
    <source>
        <dbReference type="ARBA" id="ARBA00006303"/>
    </source>
</evidence>
<comment type="subcellular location">
    <subcellularLocation>
        <location evidence="8">Cytoplasm</location>
    </subcellularLocation>
</comment>
<dbReference type="SUPFAM" id="SSF55261">
    <property type="entry name" value="GAD domain-like"/>
    <property type="match status" value="1"/>
</dbReference>
<dbReference type="GO" id="GO:0016740">
    <property type="term" value="F:transferase activity"/>
    <property type="evidence" value="ECO:0007669"/>
    <property type="project" value="UniProtKB-ARBA"/>
</dbReference>
<dbReference type="Gene3D" id="2.40.50.140">
    <property type="entry name" value="Nucleic acid-binding proteins"/>
    <property type="match status" value="1"/>
</dbReference>
<feature type="domain" description="Aminoacyl-transfer RNA synthetases class-II family profile" evidence="9">
    <location>
        <begin position="140"/>
        <end position="567"/>
    </location>
</feature>
<evidence type="ECO:0000256" key="8">
    <source>
        <dbReference type="HAMAP-Rule" id="MF_00044"/>
    </source>
</evidence>
<dbReference type="Pfam" id="PF00152">
    <property type="entry name" value="tRNA-synt_2"/>
    <property type="match status" value="1"/>
</dbReference>
<dbReference type="InterPro" id="IPR047090">
    <property type="entry name" value="AspRS_core"/>
</dbReference>
<feature type="binding site" evidence="8">
    <location>
        <position position="488"/>
    </location>
    <ligand>
        <name>L-aspartate</name>
        <dbReference type="ChEBI" id="CHEBI:29991"/>
    </ligand>
</feature>
<feature type="binding site" evidence="8">
    <location>
        <position position="219"/>
    </location>
    <ligand>
        <name>L-aspartate</name>
        <dbReference type="ChEBI" id="CHEBI:29991"/>
    </ligand>
</feature>
<gene>
    <name evidence="8 10" type="primary">aspS</name>
    <name evidence="10" type="ORF">BN1048_00692</name>
</gene>
<dbReference type="AlphaFoldDB" id="A0A078LXE9"/>
<dbReference type="PROSITE" id="PS50862">
    <property type="entry name" value="AA_TRNA_LIGASE_II"/>
    <property type="match status" value="1"/>
</dbReference>
<dbReference type="GO" id="GO:0006422">
    <property type="term" value="P:aspartyl-tRNA aminoacylation"/>
    <property type="evidence" value="ECO:0007669"/>
    <property type="project" value="UniProtKB-UniRule"/>
</dbReference>